<gene>
    <name evidence="3" type="ORF">V5O49_06375</name>
</gene>
<keyword evidence="4" id="KW-1185">Reference proteome</keyword>
<sequence>MRAVLPKGSITIVKKLLASVATSTLALGGFLVATATPASAHTPDIDATCDSLAVDLRSYSGAQVTVTVDDETRDDSAFTSSYAATFTFDDSVAHTWHVAVDAHDDDQWDREWSGLTEPCTTDVAPADELVTGLYLYEKVHPDQPAAWHNSGPQELIVQRGGHSFWDADDFPVEELPQEVCGTGWGVQQDVADVTDGFEIPLEIVWPEGGFDGHLVDWRHDDLTDLVEVPACDAPEPVTLPAPTPVEECDAEARVELPSSELADYSTTWSDDRSEAVVTATPAEGVVLADGAQTSWTFAFTGAECDVEPVLVVPEPPTVVDVCGTENDELVVPQDSEQVTYSSTYEGVVATAAEGAVFGDLPDGYTAVDDTTARYPVAGTTFTDASCELVPGDVAAVCEGEVPFLAYEMNLPEGVETDGETPLTVSFLHPGDGDDVVLTDQPLAGRVVWPGASTTEPLQWPGWELEEDGTYVETEGNYAWTRDGVRVLFEVNPDHSTVVEYPAASDTCANPPSDDGADVPAETVPAETVAESTPEAELPRTGATVGVAAGVAALLVAAGVSLFVARRRLHRG</sequence>
<evidence type="ECO:0000256" key="1">
    <source>
        <dbReference type="SAM" id="Phobius"/>
    </source>
</evidence>
<organism evidence="3 4">
    <name type="scientific">Isoptericola haloaureus</name>
    <dbReference type="NCBI Taxonomy" id="1542902"/>
    <lineage>
        <taxon>Bacteria</taxon>
        <taxon>Bacillati</taxon>
        <taxon>Actinomycetota</taxon>
        <taxon>Actinomycetes</taxon>
        <taxon>Micrococcales</taxon>
        <taxon>Promicromonosporaceae</taxon>
        <taxon>Isoptericola</taxon>
    </lineage>
</organism>
<feature type="chain" id="PRO_5047299470" description="LPXTG-motif cell wall-anchored protein" evidence="2">
    <location>
        <begin position="41"/>
        <end position="571"/>
    </location>
</feature>
<accession>A0ABU7Z5Y2</accession>
<feature type="transmembrane region" description="Helical" evidence="1">
    <location>
        <begin position="542"/>
        <end position="564"/>
    </location>
</feature>
<proteinExistence type="predicted"/>
<evidence type="ECO:0000256" key="2">
    <source>
        <dbReference type="SAM" id="SignalP"/>
    </source>
</evidence>
<name>A0ABU7Z5Y2_9MICO</name>
<dbReference type="Proteomes" id="UP001310387">
    <property type="component" value="Unassembled WGS sequence"/>
</dbReference>
<reference evidence="3" key="1">
    <citation type="journal article" date="2024" name="Antonie Van Leeuwenhoek">
        <title>Isoptericola haloaureus sp. nov., a dimorphic actinobacterium isolated from mangrove sediments of southeast India, implicating biosaline agricultural significance through nitrogen fixation and salt tolerance genes.</title>
        <authorList>
            <person name="Prathaban M."/>
            <person name="Prathiviraj R."/>
            <person name="Ravichandran M."/>
            <person name="Natarajan S.D."/>
            <person name="Sobanaa M."/>
            <person name="Hari Krishna Kumar S."/>
            <person name="Chandrasekar V."/>
            <person name="Selvin J."/>
        </authorList>
    </citation>
    <scope>NUCLEOTIDE SEQUENCE</scope>
    <source>
        <strain evidence="3">MP1014</strain>
    </source>
</reference>
<evidence type="ECO:0008006" key="5">
    <source>
        <dbReference type="Google" id="ProtNLM"/>
    </source>
</evidence>
<dbReference type="EMBL" id="JBAGLP010000116">
    <property type="protein sequence ID" value="MEG3614746.1"/>
    <property type="molecule type" value="Genomic_DNA"/>
</dbReference>
<feature type="signal peptide" evidence="2">
    <location>
        <begin position="1"/>
        <end position="40"/>
    </location>
</feature>
<keyword evidence="1" id="KW-1133">Transmembrane helix</keyword>
<dbReference type="RefSeq" id="WP_332901502.1">
    <property type="nucleotide sequence ID" value="NZ_JBAGLP010000116.1"/>
</dbReference>
<comment type="caution">
    <text evidence="3">The sequence shown here is derived from an EMBL/GenBank/DDBJ whole genome shotgun (WGS) entry which is preliminary data.</text>
</comment>
<evidence type="ECO:0000313" key="3">
    <source>
        <dbReference type="EMBL" id="MEG3614746.1"/>
    </source>
</evidence>
<reference evidence="3" key="2">
    <citation type="submission" date="2024-02" db="EMBL/GenBank/DDBJ databases">
        <authorList>
            <person name="Prathaban M."/>
            <person name="Mythili R."/>
            <person name="Sharmila Devi N."/>
            <person name="Sobanaa M."/>
            <person name="Prathiviraj R."/>
            <person name="Selvin J."/>
        </authorList>
    </citation>
    <scope>NUCLEOTIDE SEQUENCE</scope>
    <source>
        <strain evidence="3">MP1014</strain>
    </source>
</reference>
<evidence type="ECO:0000313" key="4">
    <source>
        <dbReference type="Proteomes" id="UP001310387"/>
    </source>
</evidence>
<keyword evidence="2" id="KW-0732">Signal</keyword>
<protein>
    <recommendedName>
        <fullName evidence="5">LPXTG-motif cell wall-anchored protein</fullName>
    </recommendedName>
</protein>
<keyword evidence="1" id="KW-0472">Membrane</keyword>
<keyword evidence="1" id="KW-0812">Transmembrane</keyword>